<dbReference type="InterPro" id="IPR050204">
    <property type="entry name" value="AraC_XylS_family_regulators"/>
</dbReference>
<dbReference type="PANTHER" id="PTHR46796:SF13">
    <property type="entry name" value="HTH-TYPE TRANSCRIPTIONAL ACTIVATOR RHAS"/>
    <property type="match status" value="1"/>
</dbReference>
<dbReference type="Pfam" id="PF12833">
    <property type="entry name" value="HTH_18"/>
    <property type="match status" value="1"/>
</dbReference>
<accession>A0A6L9L1R9</accession>
<keyword evidence="3" id="KW-0804">Transcription</keyword>
<dbReference type="Proteomes" id="UP000474175">
    <property type="component" value="Unassembled WGS sequence"/>
</dbReference>
<evidence type="ECO:0000256" key="2">
    <source>
        <dbReference type="ARBA" id="ARBA00023125"/>
    </source>
</evidence>
<reference evidence="5 6" key="1">
    <citation type="submission" date="2020-02" db="EMBL/GenBank/DDBJ databases">
        <title>Draft genome sequence of two Spirosoma agri KCTC 52727 and Spirosoma terrae KCTC 52035.</title>
        <authorList>
            <person name="Rojas J."/>
            <person name="Ambika Manirajan B."/>
            <person name="Suarez C."/>
            <person name="Ratering S."/>
            <person name="Schnell S."/>
        </authorList>
    </citation>
    <scope>NUCLEOTIDE SEQUENCE [LARGE SCALE GENOMIC DNA]</scope>
    <source>
        <strain evidence="5 6">KCTC 52035</strain>
    </source>
</reference>
<dbReference type="InterPro" id="IPR009057">
    <property type="entry name" value="Homeodomain-like_sf"/>
</dbReference>
<evidence type="ECO:0000259" key="4">
    <source>
        <dbReference type="PROSITE" id="PS01124"/>
    </source>
</evidence>
<dbReference type="AlphaFoldDB" id="A0A6L9L1R9"/>
<evidence type="ECO:0000256" key="3">
    <source>
        <dbReference type="ARBA" id="ARBA00023163"/>
    </source>
</evidence>
<dbReference type="GO" id="GO:0043565">
    <property type="term" value="F:sequence-specific DNA binding"/>
    <property type="evidence" value="ECO:0007669"/>
    <property type="project" value="InterPro"/>
</dbReference>
<feature type="domain" description="HTH araC/xylS-type" evidence="4">
    <location>
        <begin position="153"/>
        <end position="255"/>
    </location>
</feature>
<dbReference type="SMART" id="SM00342">
    <property type="entry name" value="HTH_ARAC"/>
    <property type="match status" value="1"/>
</dbReference>
<keyword evidence="1" id="KW-0805">Transcription regulation</keyword>
<name>A0A6L9L1R9_9BACT</name>
<gene>
    <name evidence="5" type="ORF">GK108_06430</name>
</gene>
<dbReference type="Gene3D" id="1.10.10.60">
    <property type="entry name" value="Homeodomain-like"/>
    <property type="match status" value="1"/>
</dbReference>
<evidence type="ECO:0000256" key="1">
    <source>
        <dbReference type="ARBA" id="ARBA00023015"/>
    </source>
</evidence>
<dbReference type="InterPro" id="IPR018060">
    <property type="entry name" value="HTH_AraC"/>
</dbReference>
<dbReference type="GO" id="GO:0003700">
    <property type="term" value="F:DNA-binding transcription factor activity"/>
    <property type="evidence" value="ECO:0007669"/>
    <property type="project" value="InterPro"/>
</dbReference>
<dbReference type="InterPro" id="IPR046532">
    <property type="entry name" value="DUF6597"/>
</dbReference>
<protein>
    <submittedName>
        <fullName evidence="5">Helix-turn-helix transcriptional regulator</fullName>
    </submittedName>
</protein>
<evidence type="ECO:0000313" key="6">
    <source>
        <dbReference type="Proteomes" id="UP000474175"/>
    </source>
</evidence>
<comment type="caution">
    <text evidence="5">The sequence shown here is derived from an EMBL/GenBank/DDBJ whole genome shotgun (WGS) entry which is preliminary data.</text>
</comment>
<dbReference type="PANTHER" id="PTHR46796">
    <property type="entry name" value="HTH-TYPE TRANSCRIPTIONAL ACTIVATOR RHAS-RELATED"/>
    <property type="match status" value="1"/>
</dbReference>
<dbReference type="Pfam" id="PF20240">
    <property type="entry name" value="DUF6597"/>
    <property type="match status" value="1"/>
</dbReference>
<dbReference type="EMBL" id="JAAFZH010000002">
    <property type="protein sequence ID" value="NDU94504.1"/>
    <property type="molecule type" value="Genomic_DNA"/>
</dbReference>
<proteinExistence type="predicted"/>
<keyword evidence="2" id="KW-0238">DNA-binding</keyword>
<dbReference type="PROSITE" id="PS01124">
    <property type="entry name" value="HTH_ARAC_FAMILY_2"/>
    <property type="match status" value="1"/>
</dbReference>
<evidence type="ECO:0000313" key="5">
    <source>
        <dbReference type="EMBL" id="NDU94504.1"/>
    </source>
</evidence>
<dbReference type="SUPFAM" id="SSF46689">
    <property type="entry name" value="Homeodomain-like"/>
    <property type="match status" value="1"/>
</dbReference>
<dbReference type="RefSeq" id="WP_163944597.1">
    <property type="nucleotide sequence ID" value="NZ_JAAFZH010000002.1"/>
</dbReference>
<organism evidence="5 6">
    <name type="scientific">Spirosoma terrae</name>
    <dbReference type="NCBI Taxonomy" id="1968276"/>
    <lineage>
        <taxon>Bacteria</taxon>
        <taxon>Pseudomonadati</taxon>
        <taxon>Bacteroidota</taxon>
        <taxon>Cytophagia</taxon>
        <taxon>Cytophagales</taxon>
        <taxon>Cytophagaceae</taxon>
        <taxon>Spirosoma</taxon>
    </lineage>
</organism>
<keyword evidence="6" id="KW-1185">Reference proteome</keyword>
<sequence>MQLAPSPALADLVKHYLIIDHQVENVFTHRFFPDGHAGLVFSYADSLTRSDDRTLPATHLDSFMYGQVNRYHNLSTGKNIGLLIVVLQPWGLSLLSSIPADETTNQQLSFGDVFGNAGIYLQDSVLRCANTISRIKQIETFLLRLRQRLSHESALIKAAAELISSTNGAIPIQQLTQQLTITERSLERRFNKIIGIGPKQFARILRLQNCLKIHRQNPLLNLTQLAYTAGYYDQAHFIREFSHFVGITPKQYEANTKRLAVNLMPLPL</sequence>